<dbReference type="STRING" id="429701.A0A2G9HPA2"/>
<dbReference type="GO" id="GO:0030544">
    <property type="term" value="F:Hsp70 protein binding"/>
    <property type="evidence" value="ECO:0007669"/>
    <property type="project" value="InterPro"/>
</dbReference>
<accession>A0A2G9HPA2</accession>
<keyword evidence="1" id="KW-0812">Transmembrane</keyword>
<dbReference type="SMART" id="SM00717">
    <property type="entry name" value="SANT"/>
    <property type="match status" value="2"/>
</dbReference>
<dbReference type="GO" id="GO:0043022">
    <property type="term" value="F:ribosome binding"/>
    <property type="evidence" value="ECO:0007669"/>
    <property type="project" value="InterPro"/>
</dbReference>
<dbReference type="Pfam" id="PF23082">
    <property type="entry name" value="Myb_DNA-binding_2"/>
    <property type="match status" value="1"/>
</dbReference>
<evidence type="ECO:0000256" key="1">
    <source>
        <dbReference type="SAM" id="Phobius"/>
    </source>
</evidence>
<dbReference type="SUPFAM" id="SSF46689">
    <property type="entry name" value="Homeodomain-like"/>
    <property type="match status" value="2"/>
</dbReference>
<organism evidence="3 4">
    <name type="scientific">Handroanthus impetiginosus</name>
    <dbReference type="NCBI Taxonomy" id="429701"/>
    <lineage>
        <taxon>Eukaryota</taxon>
        <taxon>Viridiplantae</taxon>
        <taxon>Streptophyta</taxon>
        <taxon>Embryophyta</taxon>
        <taxon>Tracheophyta</taxon>
        <taxon>Spermatophyta</taxon>
        <taxon>Magnoliopsida</taxon>
        <taxon>eudicotyledons</taxon>
        <taxon>Gunneridae</taxon>
        <taxon>Pentapetalae</taxon>
        <taxon>asterids</taxon>
        <taxon>lamiids</taxon>
        <taxon>Lamiales</taxon>
        <taxon>Bignoniaceae</taxon>
        <taxon>Crescentiina</taxon>
        <taxon>Tabebuia alliance</taxon>
        <taxon>Handroanthus</taxon>
    </lineage>
</organism>
<gene>
    <name evidence="3" type="ORF">CDL12_08047</name>
</gene>
<keyword evidence="1" id="KW-0472">Membrane</keyword>
<dbReference type="Proteomes" id="UP000231279">
    <property type="component" value="Unassembled WGS sequence"/>
</dbReference>
<dbReference type="InterPro" id="IPR009057">
    <property type="entry name" value="Homeodomain-like_sf"/>
</dbReference>
<dbReference type="PANTHER" id="PTHR43999">
    <property type="entry name" value="DNAJ HOMOLOG SUBFAMILY C MEMBER 2"/>
    <property type="match status" value="1"/>
</dbReference>
<dbReference type="InterPro" id="IPR001005">
    <property type="entry name" value="SANT/Myb"/>
</dbReference>
<dbReference type="Pfam" id="PF00249">
    <property type="entry name" value="Myb_DNA-binding"/>
    <property type="match status" value="1"/>
</dbReference>
<dbReference type="AlphaFoldDB" id="A0A2G9HPA2"/>
<dbReference type="PROSITE" id="PS50090">
    <property type="entry name" value="MYB_LIKE"/>
    <property type="match status" value="1"/>
</dbReference>
<dbReference type="EMBL" id="NKXS01001307">
    <property type="protein sequence ID" value="PIN19273.1"/>
    <property type="molecule type" value="Genomic_DNA"/>
</dbReference>
<dbReference type="GO" id="GO:0005829">
    <property type="term" value="C:cytosol"/>
    <property type="evidence" value="ECO:0007669"/>
    <property type="project" value="TreeGrafter"/>
</dbReference>
<feature type="domain" description="Myb-like" evidence="2">
    <location>
        <begin position="266"/>
        <end position="315"/>
    </location>
</feature>
<evidence type="ECO:0000313" key="4">
    <source>
        <dbReference type="Proteomes" id="UP000231279"/>
    </source>
</evidence>
<dbReference type="CDD" id="cd00167">
    <property type="entry name" value="SANT"/>
    <property type="match status" value="2"/>
</dbReference>
<dbReference type="FunFam" id="1.10.10.60:FF:000416">
    <property type="entry name" value="Myb family transcription factor"/>
    <property type="match status" value="1"/>
</dbReference>
<evidence type="ECO:0000313" key="3">
    <source>
        <dbReference type="EMBL" id="PIN19273.1"/>
    </source>
</evidence>
<dbReference type="Gene3D" id="1.10.10.60">
    <property type="entry name" value="Homeodomain-like"/>
    <property type="match status" value="2"/>
</dbReference>
<dbReference type="GO" id="GO:0051083">
    <property type="term" value="P:'de novo' cotranslational protein folding"/>
    <property type="evidence" value="ECO:0007669"/>
    <property type="project" value="InterPro"/>
</dbReference>
<protein>
    <recommendedName>
        <fullName evidence="2">Myb-like domain-containing protein</fullName>
    </recommendedName>
</protein>
<evidence type="ECO:0000259" key="2">
    <source>
        <dbReference type="PROSITE" id="PS50090"/>
    </source>
</evidence>
<keyword evidence="1" id="KW-1133">Transmembrane helix</keyword>
<dbReference type="InterPro" id="IPR044634">
    <property type="entry name" value="Zuotin/DnaJC2"/>
</dbReference>
<dbReference type="GO" id="GO:0006450">
    <property type="term" value="P:regulation of translational fidelity"/>
    <property type="evidence" value="ECO:0007669"/>
    <property type="project" value="InterPro"/>
</dbReference>
<dbReference type="PANTHER" id="PTHR43999:SF3">
    <property type="entry name" value="TRANSCRIPTION FACTOR MAMYB"/>
    <property type="match status" value="1"/>
</dbReference>
<dbReference type="OrthoDB" id="10250354at2759"/>
<proteinExistence type="predicted"/>
<reference evidence="4" key="1">
    <citation type="journal article" date="2018" name="Gigascience">
        <title>Genome assembly of the Pink Ipe (Handroanthus impetiginosus, Bignoniaceae), a highly valued, ecologically keystone Neotropical timber forest tree.</title>
        <authorList>
            <person name="Silva-Junior O.B."/>
            <person name="Grattapaglia D."/>
            <person name="Novaes E."/>
            <person name="Collevatti R.G."/>
        </authorList>
    </citation>
    <scope>NUCLEOTIDE SEQUENCE [LARGE SCALE GENOMIC DNA]</scope>
    <source>
        <strain evidence="4">cv. UFG-1</strain>
    </source>
</reference>
<keyword evidence="4" id="KW-1185">Reference proteome</keyword>
<name>A0A2G9HPA2_9LAMI</name>
<sequence length="330" mass="37045">MEFLDEFESRPRFVFQSKQLPQPTDSDDVLHSSSSSFLYSLHKPTLLISLSLSLVSLGLAFLYFNFEPLKSLLLWLSLSLLVGPFAPPSLTAGDIRVGLGPPLKESPKISTETPAKFNQKSTRTLKKTSEDAPRFDRYVEKSTTIDRSFFESAENQSNRFNASSTENKFEVKSEWNEADEELLRKLMGKHPVGKPGRWEAIAEGFKGKHKVETIISKAKEMGGMKVSDQDSYKKFLKDRKPVDKRVLDEGENEPNSELGMADQNLEEGRKEIGWSAVEDLALLNALKAFPKDVAMRWEKIAASVPGKTKSACMKRVAELKKDFRSSKGSS</sequence>
<comment type="caution">
    <text evidence="3">The sequence shown here is derived from an EMBL/GenBank/DDBJ whole genome shotgun (WGS) entry which is preliminary data.</text>
</comment>
<feature type="transmembrane region" description="Helical" evidence="1">
    <location>
        <begin position="46"/>
        <end position="66"/>
    </location>
</feature>
<feature type="transmembrane region" description="Helical" evidence="1">
    <location>
        <begin position="72"/>
        <end position="90"/>
    </location>
</feature>